<dbReference type="CDD" id="cd00866">
    <property type="entry name" value="PEBP_euk"/>
    <property type="match status" value="1"/>
</dbReference>
<dbReference type="EMBL" id="MN968903">
    <property type="protein sequence ID" value="QLM02229.1"/>
    <property type="molecule type" value="mRNA"/>
</dbReference>
<dbReference type="AlphaFoldDB" id="A0A7D6F5C8"/>
<reference evidence="2" key="1">
    <citation type="journal article" date="2020" name="Front. Plant Sci.">
        <title>Evolution and Expression of Reproductive Transition Regulatory Genes FT/TFL1 With Emphasis in Selected Neotropical Orchids.</title>
        <authorList>
            <person name="Ospina-Zapata D.A."/>
            <person name="Madrigal Y."/>
            <person name="Alzate J.F."/>
            <person name="Pabon-Mora N."/>
        </authorList>
    </citation>
    <scope>NUCLEOTIDE SEQUENCE</scope>
    <source>
        <tissue evidence="2">Leaves</tissue>
    </source>
</reference>
<dbReference type="InterPro" id="IPR036610">
    <property type="entry name" value="PEBP-like_sf"/>
</dbReference>
<evidence type="ECO:0000256" key="1">
    <source>
        <dbReference type="ARBA" id="ARBA00007091"/>
    </source>
</evidence>
<name>A0A7D6F5C8_ARIFI</name>
<proteinExistence type="evidence at transcript level"/>
<organism evidence="2">
    <name type="scientific">Aristolochia fimbriata</name>
    <name type="common">White veined hardy Dutchman's pipe vine</name>
    <dbReference type="NCBI Taxonomy" id="158543"/>
    <lineage>
        <taxon>Eukaryota</taxon>
        <taxon>Viridiplantae</taxon>
        <taxon>Streptophyta</taxon>
        <taxon>Embryophyta</taxon>
        <taxon>Tracheophyta</taxon>
        <taxon>Spermatophyta</taxon>
        <taxon>Magnoliopsida</taxon>
        <taxon>Magnoliidae</taxon>
        <taxon>Piperales</taxon>
        <taxon>Aristolochiaceae</taxon>
        <taxon>Aristolochia</taxon>
    </lineage>
</organism>
<dbReference type="Gene3D" id="3.90.280.10">
    <property type="entry name" value="PEBP-like"/>
    <property type="match status" value="1"/>
</dbReference>
<dbReference type="PROSITE" id="PS01220">
    <property type="entry name" value="PBP"/>
    <property type="match status" value="1"/>
</dbReference>
<comment type="similarity">
    <text evidence="1">Belongs to the phosphatidylethanolamine-binding protein family.</text>
</comment>
<dbReference type="Pfam" id="PF01161">
    <property type="entry name" value="PBP"/>
    <property type="match status" value="1"/>
</dbReference>
<dbReference type="InterPro" id="IPR008914">
    <property type="entry name" value="PEBP"/>
</dbReference>
<sequence length="174" mass="19157">MARSVEPLAVGKVIGDVLDMFIPTVEIAVCYGSRQVANGCEIKPSATVDRPRLQIHDARLSNQFYTLIMTDPDAPSPSEPNMREWLHWLVVDIPGGADVTKGKELVTYMGPKPPTGIHRYVFALFEQKGPMEGVHVPEARGNFNTRIFAERHGLGGAVAAVYFNAQKEPASKKR</sequence>
<dbReference type="PANTHER" id="PTHR11362">
    <property type="entry name" value="PHOSPHATIDYLETHANOLAMINE-BINDING PROTEIN"/>
    <property type="match status" value="1"/>
</dbReference>
<dbReference type="InterPro" id="IPR035810">
    <property type="entry name" value="PEBP_euk"/>
</dbReference>
<accession>A0A7D6F5C8</accession>
<protein>
    <submittedName>
        <fullName evidence="2">Mother of FT and TFL1 1</fullName>
    </submittedName>
</protein>
<evidence type="ECO:0000313" key="2">
    <source>
        <dbReference type="EMBL" id="QLM02229.1"/>
    </source>
</evidence>
<dbReference type="SUPFAM" id="SSF49777">
    <property type="entry name" value="PEBP-like"/>
    <property type="match status" value="1"/>
</dbReference>
<dbReference type="InterPro" id="IPR001858">
    <property type="entry name" value="Phosphatidylethanolamine-bd_CS"/>
</dbReference>
<dbReference type="PANTHER" id="PTHR11362:SF145">
    <property type="entry name" value="PROTEIN MOTHER OF FT AND TFL1-LIKE"/>
    <property type="match status" value="1"/>
</dbReference>